<dbReference type="InterPro" id="IPR017703">
    <property type="entry name" value="YgfZ/GCV_T_CS"/>
</dbReference>
<dbReference type="SUPFAM" id="SSF103025">
    <property type="entry name" value="Folate-binding domain"/>
    <property type="match status" value="1"/>
</dbReference>
<dbReference type="InterPro" id="IPR006222">
    <property type="entry name" value="GCVT_N"/>
</dbReference>
<dbReference type="Proteomes" id="UP000676194">
    <property type="component" value="Chromosome"/>
</dbReference>
<dbReference type="EMBL" id="CP074694">
    <property type="protein sequence ID" value="QVL33103.1"/>
    <property type="molecule type" value="Genomic_DNA"/>
</dbReference>
<keyword evidence="1" id="KW-0809">Transit peptide</keyword>
<dbReference type="PIRSF" id="PIRSF006487">
    <property type="entry name" value="GcvT"/>
    <property type="match status" value="1"/>
</dbReference>
<evidence type="ECO:0000313" key="3">
    <source>
        <dbReference type="EMBL" id="QVL33103.1"/>
    </source>
</evidence>
<dbReference type="NCBIfam" id="TIGR03317">
    <property type="entry name" value="ygfZ_signature"/>
    <property type="match status" value="1"/>
</dbReference>
<name>A0A8E6B739_9BACT</name>
<evidence type="ECO:0000313" key="4">
    <source>
        <dbReference type="Proteomes" id="UP000676194"/>
    </source>
</evidence>
<dbReference type="InterPro" id="IPR045179">
    <property type="entry name" value="YgfZ/GcvT"/>
</dbReference>
<evidence type="ECO:0000256" key="1">
    <source>
        <dbReference type="ARBA" id="ARBA00022946"/>
    </source>
</evidence>
<keyword evidence="4" id="KW-1185">Reference proteome</keyword>
<dbReference type="InterPro" id="IPR027266">
    <property type="entry name" value="TrmE/GcvT-like"/>
</dbReference>
<dbReference type="InterPro" id="IPR029043">
    <property type="entry name" value="GcvT/YgfZ_C"/>
</dbReference>
<dbReference type="SUPFAM" id="SSF101790">
    <property type="entry name" value="Aminomethyltransferase beta-barrel domain"/>
    <property type="match status" value="1"/>
</dbReference>
<dbReference type="Gene3D" id="3.30.1360.120">
    <property type="entry name" value="Probable tRNA modification gtpase trme, domain 1"/>
    <property type="match status" value="1"/>
</dbReference>
<protein>
    <recommendedName>
        <fullName evidence="2">GCVT N-terminal domain-containing protein</fullName>
    </recommendedName>
</protein>
<proteinExistence type="predicted"/>
<evidence type="ECO:0000259" key="2">
    <source>
        <dbReference type="Pfam" id="PF01571"/>
    </source>
</evidence>
<reference evidence="3" key="1">
    <citation type="submission" date="2021-05" db="EMBL/GenBank/DDBJ databases">
        <title>Complete genome sequence of the cellulolytic planctomycete Telmatocola sphagniphila SP2T and characterization of the first cellulase from planctomycetes.</title>
        <authorList>
            <person name="Rakitin A.L."/>
            <person name="Beletsky A.V."/>
            <person name="Naumoff D.G."/>
            <person name="Kulichevskaya I.S."/>
            <person name="Mardanov A.V."/>
            <person name="Ravin N.V."/>
            <person name="Dedysh S.N."/>
        </authorList>
    </citation>
    <scope>NUCLEOTIDE SEQUENCE</scope>
    <source>
        <strain evidence="3">SP2T</strain>
    </source>
</reference>
<dbReference type="AlphaFoldDB" id="A0A8E6B739"/>
<dbReference type="GO" id="GO:0016226">
    <property type="term" value="P:iron-sulfur cluster assembly"/>
    <property type="evidence" value="ECO:0007669"/>
    <property type="project" value="TreeGrafter"/>
</dbReference>
<dbReference type="RefSeq" id="WP_213497993.1">
    <property type="nucleotide sequence ID" value="NZ_CP074694.1"/>
</dbReference>
<sequence length="321" mass="35805">MNDETNLSKERIFAKTWFFDRSSNGKIIVSGKDAALFLHNLCTNDIRGLKPGTLCRAYFCDRLAKVQGQSRIFHTQLQGKPIYWLDCPPGTNESLARHIDKHWISEQIEFEDATSKYCEFHIAGPEAEITRTKMLPRSEESTSNAEWDEILFVQPMDHLLGTPGFNIVAELSRRESLLSKLQSILPAGSAEDFEKLRIEAVTPFFGKDIDEKRFVMEVADALESVSYQKGCYLGQEPIVMSRDRAGHVNRAMKLVKAKAQFPITPNAVLTREEKSVGVTTGSTVFSSLYGAPIALAYIARGHQEAGTVFDLPDGAGQVEVV</sequence>
<accession>A0A8E6B739</accession>
<organism evidence="3 4">
    <name type="scientific">Telmatocola sphagniphila</name>
    <dbReference type="NCBI Taxonomy" id="1123043"/>
    <lineage>
        <taxon>Bacteria</taxon>
        <taxon>Pseudomonadati</taxon>
        <taxon>Planctomycetota</taxon>
        <taxon>Planctomycetia</taxon>
        <taxon>Gemmatales</taxon>
        <taxon>Gemmataceae</taxon>
    </lineage>
</organism>
<dbReference type="Pfam" id="PF01571">
    <property type="entry name" value="GCV_T"/>
    <property type="match status" value="1"/>
</dbReference>
<dbReference type="PANTHER" id="PTHR22602">
    <property type="entry name" value="TRANSFERASE CAF17, MITOCHONDRIAL-RELATED"/>
    <property type="match status" value="1"/>
</dbReference>
<feature type="domain" description="GCVT N-terminal" evidence="2">
    <location>
        <begin position="18"/>
        <end position="136"/>
    </location>
</feature>
<dbReference type="KEGG" id="tsph:KIH39_04080"/>
<gene>
    <name evidence="3" type="ORF">KIH39_04080</name>
</gene>
<dbReference type="PANTHER" id="PTHR22602:SF0">
    <property type="entry name" value="TRANSFERASE CAF17, MITOCHONDRIAL-RELATED"/>
    <property type="match status" value="1"/>
</dbReference>